<dbReference type="GeneID" id="18266067"/>
<accession>W5S4F6</accession>
<dbReference type="PROSITE" id="PS50011">
    <property type="entry name" value="PROTEIN_KINASE_DOM"/>
    <property type="match status" value="1"/>
</dbReference>
<dbReference type="KEGG" id="vg:18266067"/>
<dbReference type="RefSeq" id="YP_009000941.1">
    <property type="nucleotide sequence ID" value="NC_023423.1"/>
</dbReference>
<evidence type="ECO:0000313" key="2">
    <source>
        <dbReference type="EMBL" id="AHH01606.1"/>
    </source>
</evidence>
<sequence length="582" mass="66083">MELNLTWSDFEKFLPICEDVFDKFDWQNCQERSEIQLSLLSQIPIQPFSLKLPLLNFPLLSEALSNPSYEVCQFASDLFSSLWRVKSEESLPSNYRMKKFFPKLELLDDGFSGSAYLAQLFRSNGDPKLVLKTYHPGISRRIFIHEAFVAMYGTNRLRKTIPNFAFTYGAFYAGAVDVPTWCQQSAIDISDISVEIGTRSPFLLQEAISPSQSFASFIERCSVSQLRRCLLQIFLALNVAHKEISFTHFDLHAENVLVSSLPQSDSKRFLRYPFLDEYLYIPVEEIAVMIDFGRSHIHFGELAFPCAENIPEICTAGEGGSFPLYDVFVLIVNSMERLHSSSPNFQYLASLLGYFTQEDPVALQKFVIEGPYGPIFPYNQKTHISIEPFISFLISGLDFSSLPEGGIVLNSGIVLNPGNQPVLSLDSFERTFFSAKEPDFFLTYDAHLFGGPSPDFPQERVNKVSELLFSLIQQAQSGLAALNKRSLIQTPGPTLMKDLHIFDILEQNREFVRLSDLSFRARVLSGILKEKQESVQQIRSTIRELRNRIFWLKRGLDQISQPDEGQEILLSQLSNSLLAVNP</sequence>
<name>W5S4F6_9VIRU</name>
<dbReference type="InterPro" id="IPR000719">
    <property type="entry name" value="Prot_kinase_dom"/>
</dbReference>
<protein>
    <recommendedName>
        <fullName evidence="1">Protein kinase domain-containing protein</fullName>
    </recommendedName>
</protein>
<feature type="domain" description="Protein kinase" evidence="1">
    <location>
        <begin position="101"/>
        <end position="433"/>
    </location>
</feature>
<dbReference type="GO" id="GO:0004672">
    <property type="term" value="F:protein kinase activity"/>
    <property type="evidence" value="ECO:0007669"/>
    <property type="project" value="InterPro"/>
</dbReference>
<evidence type="ECO:0000259" key="1">
    <source>
        <dbReference type="PROSITE" id="PS50011"/>
    </source>
</evidence>
<dbReference type="Proteomes" id="UP000202176">
    <property type="component" value="Segment"/>
</dbReference>
<dbReference type="OrthoDB" id="5282at10239"/>
<dbReference type="EMBL" id="KF740664">
    <property type="protein sequence ID" value="AHH01606.1"/>
    <property type="molecule type" value="Genomic_DNA"/>
</dbReference>
<reference evidence="2 3" key="1">
    <citation type="journal article" date="2014" name="Proc. Natl. Acad. Sci. U.S.A.">
        <title>Thirty-thousand-year-old distant relative of giant icosahedral DNA viruses with a pandoravirus morphology.</title>
        <authorList>
            <person name="Legendre M."/>
            <person name="Bartoli J."/>
            <person name="Shmakova L."/>
            <person name="Jeudy S."/>
            <person name="Labadie K."/>
            <person name="Adrait A."/>
            <person name="Lescot M."/>
            <person name="Poirot O."/>
            <person name="Bertaux L."/>
            <person name="Bruley C."/>
            <person name="Coute Y."/>
            <person name="Rivkina E."/>
            <person name="Abergel C."/>
            <person name="Claverie J.M."/>
        </authorList>
    </citation>
    <scope>NUCLEOTIDE SEQUENCE [LARGE SCALE GENOMIC DNA]</scope>
    <source>
        <strain evidence="2">P1084-T</strain>
    </source>
</reference>
<keyword evidence="3" id="KW-1185">Reference proteome</keyword>
<dbReference type="SUPFAM" id="SSF56112">
    <property type="entry name" value="Protein kinase-like (PK-like)"/>
    <property type="match status" value="1"/>
</dbReference>
<proteinExistence type="predicted"/>
<dbReference type="GO" id="GO:0005524">
    <property type="term" value="F:ATP binding"/>
    <property type="evidence" value="ECO:0007669"/>
    <property type="project" value="InterPro"/>
</dbReference>
<gene>
    <name evidence="2" type="ORF">pv_39</name>
</gene>
<evidence type="ECO:0000313" key="3">
    <source>
        <dbReference type="Proteomes" id="UP000202176"/>
    </source>
</evidence>
<dbReference type="InterPro" id="IPR011009">
    <property type="entry name" value="Kinase-like_dom_sf"/>
</dbReference>
<organism evidence="2 3">
    <name type="scientific">Pithovirus sibericum</name>
    <dbReference type="NCBI Taxonomy" id="1450746"/>
    <lineage>
        <taxon>Viruses</taxon>
        <taxon>Pithoviruses</taxon>
        <taxon>Orthopithovirinae</taxon>
        <taxon>Alphapithovirus</taxon>
        <taxon>Alphapithovirus sibericum</taxon>
    </lineage>
</organism>
<dbReference type="Gene3D" id="1.10.510.10">
    <property type="entry name" value="Transferase(Phosphotransferase) domain 1"/>
    <property type="match status" value="1"/>
</dbReference>